<dbReference type="PANTHER" id="PTHR38659:SF1">
    <property type="entry name" value="METAL DEPENDENT PHOSPHOHYDROLASE"/>
    <property type="match status" value="1"/>
</dbReference>
<evidence type="ECO:0000313" key="2">
    <source>
        <dbReference type="EMBL" id="PJC22442.1"/>
    </source>
</evidence>
<comment type="caution">
    <text evidence="2">The sequence shown here is derived from an EMBL/GenBank/DDBJ whole genome shotgun (WGS) entry which is preliminary data.</text>
</comment>
<name>A0A2M8EII1_UNCKA</name>
<dbReference type="EMBL" id="PFSK01000036">
    <property type="protein sequence ID" value="PJC22442.1"/>
    <property type="molecule type" value="Genomic_DNA"/>
</dbReference>
<evidence type="ECO:0000313" key="3">
    <source>
        <dbReference type="Proteomes" id="UP000228781"/>
    </source>
</evidence>
<gene>
    <name evidence="2" type="ORF">CO059_02455</name>
</gene>
<dbReference type="PANTHER" id="PTHR38659">
    <property type="entry name" value="METAL-DEPENDENT PHOSPHOHYDROLASE"/>
    <property type="match status" value="1"/>
</dbReference>
<accession>A0A2M8EII1</accession>
<dbReference type="InterPro" id="IPR006675">
    <property type="entry name" value="HDIG_dom"/>
</dbReference>
<proteinExistence type="predicted"/>
<dbReference type="Proteomes" id="UP000228781">
    <property type="component" value="Unassembled WGS sequence"/>
</dbReference>
<feature type="domain" description="HD" evidence="1">
    <location>
        <begin position="20"/>
        <end position="96"/>
    </location>
</feature>
<organism evidence="2 3">
    <name type="scientific">candidate division WWE3 bacterium CG_4_9_14_0_2_um_filter_48_10</name>
    <dbReference type="NCBI Taxonomy" id="1975078"/>
    <lineage>
        <taxon>Bacteria</taxon>
        <taxon>Katanobacteria</taxon>
    </lineage>
</organism>
<dbReference type="Gene3D" id="1.10.3210.10">
    <property type="entry name" value="Hypothetical protein af1432"/>
    <property type="match status" value="1"/>
</dbReference>
<protein>
    <submittedName>
        <fullName evidence="2">Phosphohydrolase</fullName>
    </submittedName>
</protein>
<dbReference type="NCBIfam" id="TIGR00277">
    <property type="entry name" value="HDIG"/>
    <property type="match status" value="1"/>
</dbReference>
<reference evidence="3" key="1">
    <citation type="submission" date="2017-09" db="EMBL/GenBank/DDBJ databases">
        <title>Depth-based differentiation of microbial function through sediment-hosted aquifers and enrichment of novel symbionts in the deep terrestrial subsurface.</title>
        <authorList>
            <person name="Probst A.J."/>
            <person name="Ladd B."/>
            <person name="Jarett J.K."/>
            <person name="Geller-Mcgrath D.E."/>
            <person name="Sieber C.M.K."/>
            <person name="Emerson J.B."/>
            <person name="Anantharaman K."/>
            <person name="Thomas B.C."/>
            <person name="Malmstrom R."/>
            <person name="Stieglmeier M."/>
            <person name="Klingl A."/>
            <person name="Woyke T."/>
            <person name="Ryan C.M."/>
            <person name="Banfield J.F."/>
        </authorList>
    </citation>
    <scope>NUCLEOTIDE SEQUENCE [LARGE SCALE GENOMIC DNA]</scope>
</reference>
<sequence length="186" mass="21311">MRREEALRILQQNLKNQNLARHCFAVEACMRALARRFGEDEKMWGIVGLIHDADYEKTKDNPEEHTRLTARWLKEAGEDERIIAAVLSHNFDYTGENSPRTKMDWSLYCCDELTGFIVAVALVRPDRKLSSVTVESVLKKFPEKAFAAAVKREQIQKCERQLSISLPEFVKLCLIAMQEIAADLGL</sequence>
<dbReference type="SUPFAM" id="SSF109604">
    <property type="entry name" value="HD-domain/PDEase-like"/>
    <property type="match status" value="1"/>
</dbReference>
<dbReference type="InterPro" id="IPR006674">
    <property type="entry name" value="HD_domain"/>
</dbReference>
<evidence type="ECO:0000259" key="1">
    <source>
        <dbReference type="Pfam" id="PF01966"/>
    </source>
</evidence>
<dbReference type="AlphaFoldDB" id="A0A2M8EII1"/>
<dbReference type="GO" id="GO:0016787">
    <property type="term" value="F:hydrolase activity"/>
    <property type="evidence" value="ECO:0007669"/>
    <property type="project" value="UniProtKB-KW"/>
</dbReference>
<keyword evidence="2" id="KW-0378">Hydrolase</keyword>
<dbReference type="Pfam" id="PF01966">
    <property type="entry name" value="HD"/>
    <property type="match status" value="1"/>
</dbReference>